<dbReference type="InterPro" id="IPR036259">
    <property type="entry name" value="MFS_trans_sf"/>
</dbReference>
<evidence type="ECO:0000259" key="8">
    <source>
        <dbReference type="PROSITE" id="PS50850"/>
    </source>
</evidence>
<keyword evidence="2" id="KW-0813">Transport</keyword>
<dbReference type="Proteomes" id="UP000623509">
    <property type="component" value="Unassembled WGS sequence"/>
</dbReference>
<comment type="subcellular location">
    <subcellularLocation>
        <location evidence="1">Cell membrane</location>
        <topology evidence="1">Multi-pass membrane protein</topology>
    </subcellularLocation>
</comment>
<dbReference type="OrthoDB" id="9807274at2"/>
<dbReference type="Gene3D" id="1.20.1720.10">
    <property type="entry name" value="Multidrug resistance protein D"/>
    <property type="match status" value="1"/>
</dbReference>
<evidence type="ECO:0000313" key="12">
    <source>
        <dbReference type="Proteomes" id="UP000623509"/>
    </source>
</evidence>
<reference evidence="10 11" key="2">
    <citation type="submission" date="2017-07" db="EMBL/GenBank/DDBJ databases">
        <title>Candidatus Dactylopiibacterium carminicum, a nitrogen-fixing symbiont of the cochineal insect Dactylopius coccus and Dactylopius opuntiae (Hemiptera: Coccoidea: Dactylopiidae).</title>
        <authorList>
            <person name="Vera A."/>
        </authorList>
    </citation>
    <scope>NUCLEOTIDE SEQUENCE [LARGE SCALE GENOMIC DNA]</scope>
    <source>
        <strain evidence="10 11">NFDCM</strain>
    </source>
</reference>
<keyword evidence="6 7" id="KW-0472">Membrane</keyword>
<feature type="transmembrane region" description="Helical" evidence="7">
    <location>
        <begin position="154"/>
        <end position="173"/>
    </location>
</feature>
<keyword evidence="3" id="KW-1003">Cell membrane</keyword>
<feature type="transmembrane region" description="Helical" evidence="7">
    <location>
        <begin position="417"/>
        <end position="439"/>
    </location>
</feature>
<gene>
    <name evidence="9" type="ORF">BGI27_01865</name>
    <name evidence="10" type="ORF">CGU29_01305</name>
</gene>
<organism evidence="10 11">
    <name type="scientific">Candidatus Dactylopiibacterium carminicum</name>
    <dbReference type="NCBI Taxonomy" id="857335"/>
    <lineage>
        <taxon>Bacteria</taxon>
        <taxon>Pseudomonadati</taxon>
        <taxon>Pseudomonadota</taxon>
        <taxon>Betaproteobacteria</taxon>
        <taxon>Rhodocyclales</taxon>
        <taxon>Rhodocyclaceae</taxon>
        <taxon>Candidatus Dactylopiibacterium</taxon>
    </lineage>
</organism>
<feature type="domain" description="Major facilitator superfamily (MFS) profile" evidence="8">
    <location>
        <begin position="27"/>
        <end position="526"/>
    </location>
</feature>
<dbReference type="PROSITE" id="PS50850">
    <property type="entry name" value="MFS"/>
    <property type="match status" value="1"/>
</dbReference>
<feature type="transmembrane region" description="Helical" evidence="7">
    <location>
        <begin position="179"/>
        <end position="201"/>
    </location>
</feature>
<evidence type="ECO:0000313" key="9">
    <source>
        <dbReference type="EMBL" id="KAF7600654.1"/>
    </source>
</evidence>
<feature type="transmembrane region" description="Helical" evidence="7">
    <location>
        <begin position="373"/>
        <end position="396"/>
    </location>
</feature>
<evidence type="ECO:0000256" key="6">
    <source>
        <dbReference type="ARBA" id="ARBA00023136"/>
    </source>
</evidence>
<dbReference type="Pfam" id="PF07690">
    <property type="entry name" value="MFS_1"/>
    <property type="match status" value="1"/>
</dbReference>
<feature type="transmembrane region" description="Helical" evidence="7">
    <location>
        <begin position="283"/>
        <end position="306"/>
    </location>
</feature>
<dbReference type="SUPFAM" id="SSF103473">
    <property type="entry name" value="MFS general substrate transporter"/>
    <property type="match status" value="1"/>
</dbReference>
<reference evidence="9 12" key="1">
    <citation type="submission" date="2016-08" db="EMBL/GenBank/DDBJ databases">
        <title>Candidatus Dactylopiibacterium carminicum genome sequence.</title>
        <authorList>
            <person name="Ramirez-Puebla S.T."/>
            <person name="Ormeno-Orrillo E."/>
            <person name="Vera-Ponce De Leon A."/>
            <person name="Luis L."/>
            <person name="Sanchez-Flores A."/>
            <person name="Monica R."/>
            <person name="Martinez-Romero E."/>
        </authorList>
    </citation>
    <scope>NUCLEOTIDE SEQUENCE [LARGE SCALE GENOMIC DNA]</scope>
    <source>
        <strain evidence="9">END1</strain>
    </source>
</reference>
<dbReference type="AlphaFoldDB" id="A0A272EYC7"/>
<dbReference type="InterPro" id="IPR011701">
    <property type="entry name" value="MFS"/>
</dbReference>
<evidence type="ECO:0000256" key="7">
    <source>
        <dbReference type="SAM" id="Phobius"/>
    </source>
</evidence>
<feature type="transmembrane region" description="Helical" evidence="7">
    <location>
        <begin position="21"/>
        <end position="41"/>
    </location>
</feature>
<dbReference type="EMBL" id="MDUX01000003">
    <property type="protein sequence ID" value="KAF7600654.1"/>
    <property type="molecule type" value="Genomic_DNA"/>
</dbReference>
<feature type="transmembrane region" description="Helical" evidence="7">
    <location>
        <begin position="92"/>
        <end position="118"/>
    </location>
</feature>
<feature type="transmembrane region" description="Helical" evidence="7">
    <location>
        <begin position="61"/>
        <end position="80"/>
    </location>
</feature>
<keyword evidence="12" id="KW-1185">Reference proteome</keyword>
<feature type="transmembrane region" description="Helical" evidence="7">
    <location>
        <begin position="244"/>
        <end position="262"/>
    </location>
</feature>
<feature type="transmembrane region" description="Helical" evidence="7">
    <location>
        <begin position="503"/>
        <end position="521"/>
    </location>
</feature>
<evidence type="ECO:0000256" key="2">
    <source>
        <dbReference type="ARBA" id="ARBA00022448"/>
    </source>
</evidence>
<accession>A0A272EYC7</accession>
<dbReference type="EMBL" id="NMRN01000002">
    <property type="protein sequence ID" value="PAS95111.1"/>
    <property type="molecule type" value="Genomic_DNA"/>
</dbReference>
<dbReference type="GO" id="GO:0005886">
    <property type="term" value="C:plasma membrane"/>
    <property type="evidence" value="ECO:0007669"/>
    <property type="project" value="UniProtKB-SubCell"/>
</dbReference>
<dbReference type="FunFam" id="1.20.1720.10:FF:000004">
    <property type="entry name" value="EmrB/QacA family drug resistance transporter"/>
    <property type="match status" value="1"/>
</dbReference>
<sequence>MRCARWPSGRSAEMEQTARSFRASLAAMIGICLVIILIALDSTVVGTAMPRIVGELRGYDLYPWIASAYLMGSAVTIPIAGRLGDLYGRKPFVLAAIILFTATSAACGFASSMMQLVIARGLQGVGGGMLIRVAFACVPDLFPDRAQRVRWQVMLSASFGIASAFGPSLGGWLTEHFGWRSVFTINLPVAALALPAVWRFLPWIVHHEEGERSIDWLGALLLAAAVVMLLLGSEAIQQHGVTHMQGPLLMLAAIACGAFFVWHQHHSAAPIIPPELFANRDALKLMALGVLTGLSMFVLVFYSPLLLQGGFGASPKEAGFLMTPLLVCVTVGSIINGRLLPRVPRAERVIAWGQVGTLVSCLLLTLLDADSPRWQVLLQFGLCGLSLGFQLPNLTLQMMAVAGKRNFGVGSALVQTTRMLGSMLGVGIAGVLVNARYAWDVERLLADLPVRSEVVDALMSSPQILIRVADQAQLASLASGLGIDSVTLLAQARHALVQGVHNGFILSAVMAAVSLVISLRLPRYEIAKRS</sequence>
<dbReference type="InterPro" id="IPR020846">
    <property type="entry name" value="MFS_dom"/>
</dbReference>
<proteinExistence type="predicted"/>
<dbReference type="Gene3D" id="1.20.1250.20">
    <property type="entry name" value="MFS general substrate transporter like domains"/>
    <property type="match status" value="1"/>
</dbReference>
<evidence type="ECO:0000313" key="10">
    <source>
        <dbReference type="EMBL" id="PAS95111.1"/>
    </source>
</evidence>
<evidence type="ECO:0000256" key="4">
    <source>
        <dbReference type="ARBA" id="ARBA00022692"/>
    </source>
</evidence>
<name>A0A272EYC7_9RHOO</name>
<comment type="caution">
    <text evidence="10">The sequence shown here is derived from an EMBL/GenBank/DDBJ whole genome shotgun (WGS) entry which is preliminary data.</text>
</comment>
<feature type="transmembrane region" description="Helical" evidence="7">
    <location>
        <begin position="349"/>
        <end position="367"/>
    </location>
</feature>
<feature type="transmembrane region" description="Helical" evidence="7">
    <location>
        <begin position="318"/>
        <end position="337"/>
    </location>
</feature>
<evidence type="ECO:0000256" key="5">
    <source>
        <dbReference type="ARBA" id="ARBA00022989"/>
    </source>
</evidence>
<dbReference type="PANTHER" id="PTHR23501:SF191">
    <property type="entry name" value="VACUOLAR BASIC AMINO ACID TRANSPORTER 4"/>
    <property type="match status" value="1"/>
</dbReference>
<feature type="transmembrane region" description="Helical" evidence="7">
    <location>
        <begin position="213"/>
        <end position="232"/>
    </location>
</feature>
<keyword evidence="4 7" id="KW-0812">Transmembrane</keyword>
<evidence type="ECO:0000313" key="11">
    <source>
        <dbReference type="Proteomes" id="UP000216107"/>
    </source>
</evidence>
<dbReference type="Proteomes" id="UP000216107">
    <property type="component" value="Unassembled WGS sequence"/>
</dbReference>
<keyword evidence="5 7" id="KW-1133">Transmembrane helix</keyword>
<feature type="transmembrane region" description="Helical" evidence="7">
    <location>
        <begin position="124"/>
        <end position="142"/>
    </location>
</feature>
<dbReference type="PANTHER" id="PTHR23501">
    <property type="entry name" value="MAJOR FACILITATOR SUPERFAMILY"/>
    <property type="match status" value="1"/>
</dbReference>
<dbReference type="GO" id="GO:0022857">
    <property type="term" value="F:transmembrane transporter activity"/>
    <property type="evidence" value="ECO:0007669"/>
    <property type="project" value="InterPro"/>
</dbReference>
<protein>
    <submittedName>
        <fullName evidence="10">MFS transporter</fullName>
    </submittedName>
</protein>
<evidence type="ECO:0000256" key="1">
    <source>
        <dbReference type="ARBA" id="ARBA00004651"/>
    </source>
</evidence>
<evidence type="ECO:0000256" key="3">
    <source>
        <dbReference type="ARBA" id="ARBA00022475"/>
    </source>
</evidence>